<dbReference type="PANTHER" id="PTHR36978:SF4">
    <property type="entry name" value="P-LOOP CONTAINING NUCLEOSIDE TRIPHOSPHATE HYDROLASE PROTEIN"/>
    <property type="match status" value="1"/>
</dbReference>
<evidence type="ECO:0000313" key="3">
    <source>
        <dbReference type="Proteomes" id="UP001305779"/>
    </source>
</evidence>
<proteinExistence type="predicted"/>
<sequence>MATPKRDVNIFNYDPPSFSAPRTQPLEVMIVGLSRTGTSSMLEAMNILGYGDIYNSRDMVRKHQAPFCGAILRKRMTGIGPPYGLEQFESLYGEHTCISGETVAPMAEDIIKAYPEAKVILTVRDDEEQWHQSLCNTMWYGYNTWSHWFLRKVDRLWWEQNQFLIPFWGMYFGGDPAVHGLRVYREHDAMVKRVVEPKERLLVYSTSEGWEPLCKFLEKDIPDVEFPWVNKTPDHRALFGGGRRKSLRMWFTKAFVKGVLPTTAVGLLVLRRRQVNEMVRQLLKW</sequence>
<keyword evidence="1" id="KW-1133">Transmembrane helix</keyword>
<dbReference type="InterPro" id="IPR027417">
    <property type="entry name" value="P-loop_NTPase"/>
</dbReference>
<dbReference type="Proteomes" id="UP001305779">
    <property type="component" value="Unassembled WGS sequence"/>
</dbReference>
<reference evidence="2 3" key="1">
    <citation type="journal article" date="2023" name="G3 (Bethesda)">
        <title>A chromosome-level genome assembly of Zasmidium syzygii isolated from banana leaves.</title>
        <authorList>
            <person name="van Westerhoven A.C."/>
            <person name="Mehrabi R."/>
            <person name="Talebi R."/>
            <person name="Steentjes M.B.F."/>
            <person name="Corcolon B."/>
            <person name="Chong P.A."/>
            <person name="Kema G.H.J."/>
            <person name="Seidl M.F."/>
        </authorList>
    </citation>
    <scope>NUCLEOTIDE SEQUENCE [LARGE SCALE GENOMIC DNA]</scope>
    <source>
        <strain evidence="2 3">P124</strain>
    </source>
</reference>
<dbReference type="PANTHER" id="PTHR36978">
    <property type="entry name" value="P-LOOP CONTAINING NUCLEOTIDE TRIPHOSPHATE HYDROLASE"/>
    <property type="match status" value="1"/>
</dbReference>
<accession>A0ABR0EA19</accession>
<dbReference type="InterPro" id="IPR040632">
    <property type="entry name" value="Sulfotransfer_4"/>
</dbReference>
<name>A0ABR0EA19_ZASCE</name>
<dbReference type="EMBL" id="JAXOVC010000008">
    <property type="protein sequence ID" value="KAK4498071.1"/>
    <property type="molecule type" value="Genomic_DNA"/>
</dbReference>
<feature type="transmembrane region" description="Helical" evidence="1">
    <location>
        <begin position="250"/>
        <end position="270"/>
    </location>
</feature>
<keyword evidence="3" id="KW-1185">Reference proteome</keyword>
<evidence type="ECO:0000256" key="1">
    <source>
        <dbReference type="SAM" id="Phobius"/>
    </source>
</evidence>
<dbReference type="SUPFAM" id="SSF52540">
    <property type="entry name" value="P-loop containing nucleoside triphosphate hydrolases"/>
    <property type="match status" value="1"/>
</dbReference>
<dbReference type="Pfam" id="PF17784">
    <property type="entry name" value="Sulfotransfer_4"/>
    <property type="match status" value="1"/>
</dbReference>
<protein>
    <recommendedName>
        <fullName evidence="4">Sulfotransferase</fullName>
    </recommendedName>
</protein>
<keyword evidence="1" id="KW-0472">Membrane</keyword>
<organism evidence="2 3">
    <name type="scientific">Zasmidium cellare</name>
    <name type="common">Wine cellar mold</name>
    <name type="synonym">Racodium cellare</name>
    <dbReference type="NCBI Taxonomy" id="395010"/>
    <lineage>
        <taxon>Eukaryota</taxon>
        <taxon>Fungi</taxon>
        <taxon>Dikarya</taxon>
        <taxon>Ascomycota</taxon>
        <taxon>Pezizomycotina</taxon>
        <taxon>Dothideomycetes</taxon>
        <taxon>Dothideomycetidae</taxon>
        <taxon>Mycosphaerellales</taxon>
        <taxon>Mycosphaerellaceae</taxon>
        <taxon>Zasmidium</taxon>
    </lineage>
</organism>
<evidence type="ECO:0000313" key="2">
    <source>
        <dbReference type="EMBL" id="KAK4498071.1"/>
    </source>
</evidence>
<gene>
    <name evidence="2" type="ORF">PRZ48_010727</name>
</gene>
<keyword evidence="1" id="KW-0812">Transmembrane</keyword>
<dbReference type="Gene3D" id="3.40.50.300">
    <property type="entry name" value="P-loop containing nucleotide triphosphate hydrolases"/>
    <property type="match status" value="1"/>
</dbReference>
<evidence type="ECO:0008006" key="4">
    <source>
        <dbReference type="Google" id="ProtNLM"/>
    </source>
</evidence>
<comment type="caution">
    <text evidence="2">The sequence shown here is derived from an EMBL/GenBank/DDBJ whole genome shotgun (WGS) entry which is preliminary data.</text>
</comment>